<name>A0A1I2EGP0_9ACTN</name>
<keyword evidence="2" id="KW-1185">Reference proteome</keyword>
<accession>A0A1I2EGP0</accession>
<reference evidence="1 2" key="1">
    <citation type="submission" date="2016-10" db="EMBL/GenBank/DDBJ databases">
        <authorList>
            <person name="de Groot N.N."/>
        </authorList>
    </citation>
    <scope>NUCLEOTIDE SEQUENCE [LARGE SCALE GENOMIC DNA]</scope>
    <source>
        <strain evidence="1 2">DSM 43019</strain>
    </source>
</reference>
<protein>
    <submittedName>
        <fullName evidence="1">Uncharacterized protein</fullName>
    </submittedName>
</protein>
<gene>
    <name evidence="1" type="ORF">SAMN05421541_104461</name>
</gene>
<dbReference type="AlphaFoldDB" id="A0A1I2EGP0"/>
<dbReference type="EMBL" id="FONV01000004">
    <property type="protein sequence ID" value="SFE92112.1"/>
    <property type="molecule type" value="Genomic_DNA"/>
</dbReference>
<dbReference type="RefSeq" id="WP_203779259.1">
    <property type="nucleotide sequence ID" value="NZ_BOMT01000028.1"/>
</dbReference>
<dbReference type="Proteomes" id="UP000199645">
    <property type="component" value="Unassembled WGS sequence"/>
</dbReference>
<sequence length="243" mass="24926">MRRLTGDSSTIGTVPALFLLRVAAVFAVLAVAACTSSNSGKAPGPETTGGIVDTSVFRGVDYEFVMFETPEDMAKAKGVTTVMSALVGGFAQGRVLAGPGIEDRHVVMWATIRETLEGPTSEDGSAYVEILQPLCAGNVPCATVEDFAAAIPAGTKVLVLGDTAAEVAPPDLRYADNDAGRPPGARLVRPNPGGLLFESATTAGRTVVGAYAKIEDMPEAWHPDPAAGIDGLTARLKAAGVTA</sequence>
<proteinExistence type="predicted"/>
<evidence type="ECO:0000313" key="2">
    <source>
        <dbReference type="Proteomes" id="UP000199645"/>
    </source>
</evidence>
<dbReference type="STRING" id="35752.SAMN05421541_104461"/>
<organism evidence="1 2">
    <name type="scientific">Actinoplanes philippinensis</name>
    <dbReference type="NCBI Taxonomy" id="35752"/>
    <lineage>
        <taxon>Bacteria</taxon>
        <taxon>Bacillati</taxon>
        <taxon>Actinomycetota</taxon>
        <taxon>Actinomycetes</taxon>
        <taxon>Micromonosporales</taxon>
        <taxon>Micromonosporaceae</taxon>
        <taxon>Actinoplanes</taxon>
    </lineage>
</organism>
<dbReference type="PROSITE" id="PS51257">
    <property type="entry name" value="PROKAR_LIPOPROTEIN"/>
    <property type="match status" value="1"/>
</dbReference>
<evidence type="ECO:0000313" key="1">
    <source>
        <dbReference type="EMBL" id="SFE92112.1"/>
    </source>
</evidence>